<name>M1QDW5_METMZ</name>
<reference evidence="1 2" key="1">
    <citation type="journal article" date="2013" name="Genome Announc.">
        <title>Complete Genome of a Methanosarcina mazei Strain Isolated from Sediment Samples from an Amazonian Flooded Area.</title>
        <authorList>
            <person name="Assis das Gracas D."/>
            <person name="Thiago Juca Ramos R."/>
            <person name="Vieira Araujo A.C."/>
            <person name="Zahlouth R."/>
            <person name="Ribeiro Carneiro A."/>
            <person name="Souza Lopes T."/>
            <person name="Azevedo Barauna R."/>
            <person name="Azevedo V."/>
            <person name="Cruz Schneider M.P."/>
            <person name="Pellizari V.H."/>
            <person name="Silva A."/>
        </authorList>
    </citation>
    <scope>NUCLEOTIDE SEQUENCE [LARGE SCALE GENOMIC DNA]</scope>
    <source>
        <strain evidence="1 2">Tuc01</strain>
    </source>
</reference>
<protein>
    <submittedName>
        <fullName evidence="1">Uncharacterized protein</fullName>
    </submittedName>
</protein>
<dbReference type="EMBL" id="CP004144">
    <property type="protein sequence ID" value="AGF98423.1"/>
    <property type="molecule type" value="Genomic_DNA"/>
</dbReference>
<accession>M1QDW5</accession>
<dbReference type="HOGENOM" id="CLU_3338480_0_0_2"/>
<evidence type="ECO:0000313" key="2">
    <source>
        <dbReference type="Proteomes" id="UP000011718"/>
    </source>
</evidence>
<dbReference type="KEGG" id="mmaz:MmTuc01_3166"/>
<dbReference type="AlphaFoldDB" id="M1QDW5"/>
<evidence type="ECO:0000313" key="1">
    <source>
        <dbReference type="EMBL" id="AGF98423.1"/>
    </source>
</evidence>
<proteinExistence type="predicted"/>
<dbReference type="Proteomes" id="UP000011718">
    <property type="component" value="Chromosome"/>
</dbReference>
<dbReference type="BioCyc" id="MMAZ1236903:G139K-3012-MONOMER"/>
<sequence>MTDRDLKCREYNQRNISMQYRHILPNIRTLPQYTLSF</sequence>
<organism evidence="1 2">
    <name type="scientific">Methanosarcina mazei Tuc01</name>
    <dbReference type="NCBI Taxonomy" id="1236903"/>
    <lineage>
        <taxon>Archaea</taxon>
        <taxon>Methanobacteriati</taxon>
        <taxon>Methanobacteriota</taxon>
        <taxon>Stenosarchaea group</taxon>
        <taxon>Methanomicrobia</taxon>
        <taxon>Methanosarcinales</taxon>
        <taxon>Methanosarcinaceae</taxon>
        <taxon>Methanosarcina</taxon>
    </lineage>
</organism>
<gene>
    <name evidence="1" type="ORF">MmTuc01_3166</name>
</gene>